<dbReference type="InterPro" id="IPR027417">
    <property type="entry name" value="P-loop_NTPase"/>
</dbReference>
<organism evidence="2 3">
    <name type="scientific">Tectimicrobiota bacterium</name>
    <dbReference type="NCBI Taxonomy" id="2528274"/>
    <lineage>
        <taxon>Bacteria</taxon>
        <taxon>Pseudomonadati</taxon>
        <taxon>Nitrospinota/Tectimicrobiota group</taxon>
        <taxon>Candidatus Tectimicrobiota</taxon>
    </lineage>
</organism>
<dbReference type="Gene3D" id="3.40.50.300">
    <property type="entry name" value="P-loop containing nucleotide triphosphate hydrolases"/>
    <property type="match status" value="1"/>
</dbReference>
<evidence type="ECO:0000313" key="2">
    <source>
        <dbReference type="EMBL" id="MBI4596280.1"/>
    </source>
</evidence>
<sequence length="183" mass="20944">MAERIAIIGAQGTGKTTLAKAVSEELSLPLICEGAREISELLQIKSPDQVHLQLAMFLQQAILIRQIILERCIGNFISDRSTVDCFVYWQRLVGSNIEPDITRLYERAAKEHAQGYQLLVFCPIEFPLTDDSFRYTNEQFQGEIDCLLRTTIQNWKLENRTLFVTGSPDMRLKQVKSRLSYSD</sequence>
<proteinExistence type="predicted"/>
<keyword evidence="2" id="KW-0547">Nucleotide-binding</keyword>
<dbReference type="Proteomes" id="UP000772181">
    <property type="component" value="Unassembled WGS sequence"/>
</dbReference>
<accession>A0A933LQL6</accession>
<dbReference type="Pfam" id="PF13521">
    <property type="entry name" value="AAA_28"/>
    <property type="match status" value="1"/>
</dbReference>
<comment type="caution">
    <text evidence="2">The sequence shown here is derived from an EMBL/GenBank/DDBJ whole genome shotgun (WGS) entry which is preliminary data.</text>
</comment>
<dbReference type="GO" id="GO:0005524">
    <property type="term" value="F:ATP binding"/>
    <property type="evidence" value="ECO:0007669"/>
    <property type="project" value="UniProtKB-KW"/>
</dbReference>
<feature type="domain" description="NadR/Ttd14 AAA" evidence="1">
    <location>
        <begin position="4"/>
        <end position="156"/>
    </location>
</feature>
<dbReference type="SUPFAM" id="SSF52540">
    <property type="entry name" value="P-loop containing nucleoside triphosphate hydrolases"/>
    <property type="match status" value="1"/>
</dbReference>
<gene>
    <name evidence="2" type="ORF">HY730_07900</name>
</gene>
<reference evidence="2" key="1">
    <citation type="submission" date="2020-07" db="EMBL/GenBank/DDBJ databases">
        <title>Huge and variable diversity of episymbiotic CPR bacteria and DPANN archaea in groundwater ecosystems.</title>
        <authorList>
            <person name="He C.Y."/>
            <person name="Keren R."/>
            <person name="Whittaker M."/>
            <person name="Farag I.F."/>
            <person name="Doudna J."/>
            <person name="Cate J.H.D."/>
            <person name="Banfield J.F."/>
        </authorList>
    </citation>
    <scope>NUCLEOTIDE SEQUENCE</scope>
    <source>
        <strain evidence="2">NC_groundwater_1482_Ag_S-0.65um_47_24</strain>
    </source>
</reference>
<evidence type="ECO:0000313" key="3">
    <source>
        <dbReference type="Proteomes" id="UP000772181"/>
    </source>
</evidence>
<name>A0A933LQL6_UNCTE</name>
<evidence type="ECO:0000259" key="1">
    <source>
        <dbReference type="Pfam" id="PF13521"/>
    </source>
</evidence>
<dbReference type="AlphaFoldDB" id="A0A933LQL6"/>
<dbReference type="InterPro" id="IPR038727">
    <property type="entry name" value="NadR/Ttd14_AAA_dom"/>
</dbReference>
<keyword evidence="2" id="KW-0067">ATP-binding</keyword>
<protein>
    <submittedName>
        <fullName evidence="2">ATP-binding protein</fullName>
    </submittedName>
</protein>
<dbReference type="EMBL" id="JACQWF010000347">
    <property type="protein sequence ID" value="MBI4596280.1"/>
    <property type="molecule type" value="Genomic_DNA"/>
</dbReference>